<keyword evidence="9" id="KW-1185">Reference proteome</keyword>
<evidence type="ECO:0000256" key="6">
    <source>
        <dbReference type="SAM" id="Phobius"/>
    </source>
</evidence>
<dbReference type="Pfam" id="PF03176">
    <property type="entry name" value="MMPL"/>
    <property type="match status" value="1"/>
</dbReference>
<dbReference type="STRING" id="765911.Thivi_2253"/>
<feature type="transmembrane region" description="Helical" evidence="6">
    <location>
        <begin position="750"/>
        <end position="769"/>
    </location>
</feature>
<dbReference type="OrthoDB" id="9780358at2"/>
<evidence type="ECO:0000259" key="7">
    <source>
        <dbReference type="Pfam" id="PF03176"/>
    </source>
</evidence>
<evidence type="ECO:0000313" key="9">
    <source>
        <dbReference type="Proteomes" id="UP000006062"/>
    </source>
</evidence>
<name>I3YB34_THIV6</name>
<evidence type="ECO:0000256" key="2">
    <source>
        <dbReference type="ARBA" id="ARBA00022475"/>
    </source>
</evidence>
<dbReference type="EMBL" id="CP003154">
    <property type="protein sequence ID" value="AFL74202.1"/>
    <property type="molecule type" value="Genomic_DNA"/>
</dbReference>
<keyword evidence="3 6" id="KW-0812">Transmembrane</keyword>
<comment type="subcellular location">
    <subcellularLocation>
        <location evidence="1">Cell membrane</location>
        <topology evidence="1">Multi-pass membrane protein</topology>
    </subcellularLocation>
</comment>
<dbReference type="GO" id="GO:0005886">
    <property type="term" value="C:plasma membrane"/>
    <property type="evidence" value="ECO:0007669"/>
    <property type="project" value="UniProtKB-SubCell"/>
</dbReference>
<evidence type="ECO:0000256" key="1">
    <source>
        <dbReference type="ARBA" id="ARBA00004651"/>
    </source>
</evidence>
<dbReference type="eggNOG" id="COG4258">
    <property type="taxonomic scope" value="Bacteria"/>
</dbReference>
<keyword evidence="5 6" id="KW-0472">Membrane</keyword>
<gene>
    <name evidence="8" type="ordered locus">Thivi_2253</name>
</gene>
<feature type="transmembrane region" description="Helical" evidence="6">
    <location>
        <begin position="414"/>
        <end position="434"/>
    </location>
</feature>
<reference evidence="8 9" key="1">
    <citation type="submission" date="2012-06" db="EMBL/GenBank/DDBJ databases">
        <title>Complete sequence of Thiocystis violascens DSM 198.</title>
        <authorList>
            <consortium name="US DOE Joint Genome Institute"/>
            <person name="Lucas S."/>
            <person name="Han J."/>
            <person name="Lapidus A."/>
            <person name="Cheng J.-F."/>
            <person name="Goodwin L."/>
            <person name="Pitluck S."/>
            <person name="Peters L."/>
            <person name="Ovchinnikova G."/>
            <person name="Teshima H."/>
            <person name="Detter J.C."/>
            <person name="Han C."/>
            <person name="Tapia R."/>
            <person name="Land M."/>
            <person name="Hauser L."/>
            <person name="Kyrpides N."/>
            <person name="Ivanova N."/>
            <person name="Pagani I."/>
            <person name="Vogl K."/>
            <person name="Liu Z."/>
            <person name="Frigaard N.-U."/>
            <person name="Bryant D."/>
            <person name="Woyke T."/>
        </authorList>
    </citation>
    <scope>NUCLEOTIDE SEQUENCE [LARGE SCALE GENOMIC DNA]</scope>
    <source>
        <strain evidence="9">ATCC 17096 / DSM 198 / 6111</strain>
    </source>
</reference>
<dbReference type="Proteomes" id="UP000006062">
    <property type="component" value="Chromosome"/>
</dbReference>
<dbReference type="PANTHER" id="PTHR33406">
    <property type="entry name" value="MEMBRANE PROTEIN MJ1562-RELATED"/>
    <property type="match status" value="1"/>
</dbReference>
<organism evidence="8 9">
    <name type="scientific">Thiocystis violascens (strain ATCC 17096 / DSM 198 / 6111)</name>
    <name type="common">Chromatium violascens</name>
    <dbReference type="NCBI Taxonomy" id="765911"/>
    <lineage>
        <taxon>Bacteria</taxon>
        <taxon>Pseudomonadati</taxon>
        <taxon>Pseudomonadota</taxon>
        <taxon>Gammaproteobacteria</taxon>
        <taxon>Chromatiales</taxon>
        <taxon>Chromatiaceae</taxon>
        <taxon>Thiocystis</taxon>
    </lineage>
</organism>
<dbReference type="HOGENOM" id="CLU_017576_1_0_6"/>
<evidence type="ECO:0000256" key="3">
    <source>
        <dbReference type="ARBA" id="ARBA00022692"/>
    </source>
</evidence>
<feature type="transmembrane region" description="Helical" evidence="6">
    <location>
        <begin position="640"/>
        <end position="657"/>
    </location>
</feature>
<feature type="domain" description="Membrane transport protein MMPL" evidence="7">
    <location>
        <begin position="183"/>
        <end position="388"/>
    </location>
</feature>
<keyword evidence="2" id="KW-1003">Cell membrane</keyword>
<evidence type="ECO:0000256" key="4">
    <source>
        <dbReference type="ARBA" id="ARBA00022989"/>
    </source>
</evidence>
<feature type="transmembrane region" description="Helical" evidence="6">
    <location>
        <begin position="277"/>
        <end position="298"/>
    </location>
</feature>
<accession>I3YB34</accession>
<feature type="transmembrane region" description="Helical" evidence="6">
    <location>
        <begin position="304"/>
        <end position="325"/>
    </location>
</feature>
<dbReference type="PANTHER" id="PTHR33406:SF13">
    <property type="entry name" value="MEMBRANE PROTEIN YDFJ"/>
    <property type="match status" value="1"/>
</dbReference>
<feature type="transmembrane region" description="Helical" evidence="6">
    <location>
        <begin position="664"/>
        <end position="682"/>
    </location>
</feature>
<dbReference type="KEGG" id="tvi:Thivi_2253"/>
<dbReference type="RefSeq" id="WP_014778649.1">
    <property type="nucleotide sequence ID" value="NC_018012.1"/>
</dbReference>
<evidence type="ECO:0000256" key="5">
    <source>
        <dbReference type="ARBA" id="ARBA00023136"/>
    </source>
</evidence>
<protein>
    <submittedName>
        <fullName evidence="8">Putative exporter</fullName>
    </submittedName>
</protein>
<feature type="transmembrane region" description="Helical" evidence="6">
    <location>
        <begin position="688"/>
        <end position="707"/>
    </location>
</feature>
<dbReference type="InterPro" id="IPR004869">
    <property type="entry name" value="MMPL_dom"/>
</dbReference>
<proteinExistence type="predicted"/>
<dbReference type="SUPFAM" id="SSF82866">
    <property type="entry name" value="Multidrug efflux transporter AcrB transmembrane domain"/>
    <property type="match status" value="2"/>
</dbReference>
<keyword evidence="4 6" id="KW-1133">Transmembrane helix</keyword>
<feature type="transmembrane region" description="Helical" evidence="6">
    <location>
        <begin position="251"/>
        <end position="270"/>
    </location>
</feature>
<evidence type="ECO:0000313" key="8">
    <source>
        <dbReference type="EMBL" id="AFL74202.1"/>
    </source>
</evidence>
<feature type="transmembrane region" description="Helical" evidence="6">
    <location>
        <begin position="365"/>
        <end position="384"/>
    </location>
</feature>
<feature type="transmembrane region" description="Helical" evidence="6">
    <location>
        <begin position="337"/>
        <end position="359"/>
    </location>
</feature>
<feature type="transmembrane region" description="Helical" evidence="6">
    <location>
        <begin position="719"/>
        <end position="744"/>
    </location>
</feature>
<dbReference type="AlphaFoldDB" id="I3YB34"/>
<dbReference type="Gene3D" id="1.20.1640.10">
    <property type="entry name" value="Multidrug efflux transporter AcrB transmembrane domain"/>
    <property type="match status" value="2"/>
</dbReference>
<dbReference type="InterPro" id="IPR050545">
    <property type="entry name" value="Mycobact_MmpL"/>
</dbReference>
<sequence length="775" mass="82699">MPTSARRGIVLLAWLAGLTLLTVWNGFHLRLGADLSQFLPPGASQRDRVLLSQVRGGVAARTLLLRLRGERSTEALAAASRALAARLRTEAAFEQVLNGELNLAASVTDDLLFRYRYLIGPPDACVDALAAPALRAALEARLAELASGASMLDRQRLAADPTACYRQLLRALRPGQEPHRQHGVWFSPDDRHALMVVVTDARASDLAVQRRLVERIESDFATLPQRAGLTLELAGPGYFAVSSERRIKTEAIAFSLLANVIVVAILALAFRSTTLVLLGMLPLLSGVMVGTALVSWLFGSVHGITLALGSTLLGVAMDYPVHVYAHATGALDVRPIWRTLLLGMATTVLGYAALAWTSLEGLSQLGMLAAAGLITAALTSCYLLPQLIPAGYRLPEHRWPAALQARLPQGSPRLGFRLLLVSLAGLGLVLLLHGSPWETDLRRLSTVPAAEIEKDRTIRTQLGAADVTRLLYVVADDEAGVLERLEAALPDLRQLEAQGLIAGSDNLARWLPSPHTQQARQAALPERAALTETLAVANAGLPFRSDRLAPFLDAVERSASLAPLRVADLSGGLLGTRAALLLQSFDGGWLGLVPLSGVNDEAAVTALQALAARHRLQYLDLREGTAGLLTGFFETTLHKLPIAAFAIVLTLALALRGWSRLGRVLLPISIAVTLTFLLVLLIHGGINLFHLVSLILVAGLNIDYSLFLERPSDDTAERLRTLFSVSVAAGPTIAAFGLLALSAIPALQSIGLTVAIGSCLAYALSLWLARAQPIG</sequence>